<name>A0ABZ2QNN7_9ACTN</name>
<gene>
    <name evidence="1" type="ORF">WAB15_20275</name>
</gene>
<evidence type="ECO:0000313" key="1">
    <source>
        <dbReference type="EMBL" id="WXK78148.1"/>
    </source>
</evidence>
<organism evidence="1 2">
    <name type="scientific">Streptomyces sirii</name>
    <dbReference type="NCBI Taxonomy" id="3127701"/>
    <lineage>
        <taxon>Bacteria</taxon>
        <taxon>Bacillati</taxon>
        <taxon>Actinomycetota</taxon>
        <taxon>Actinomycetes</taxon>
        <taxon>Kitasatosporales</taxon>
        <taxon>Streptomycetaceae</taxon>
        <taxon>Streptomyces</taxon>
    </lineage>
</organism>
<evidence type="ECO:0000313" key="2">
    <source>
        <dbReference type="Proteomes" id="UP001626628"/>
    </source>
</evidence>
<reference evidence="1 2" key="1">
    <citation type="submission" date="2024-03" db="EMBL/GenBank/DDBJ databases">
        <title>The complete genome of Streptomyces sirii sp.nov.</title>
        <authorList>
            <person name="Zakalyukina Y.V."/>
            <person name="Belik A.R."/>
            <person name="Biryukov M.V."/>
            <person name="Baturina O.A."/>
            <person name="Kabilov M.R."/>
        </authorList>
    </citation>
    <scope>NUCLEOTIDE SEQUENCE [LARGE SCALE GENOMIC DNA]</scope>
    <source>
        <strain evidence="1 2">BP-8</strain>
    </source>
</reference>
<sequence>MIKIGVIGYIASGDDQGKYVKIQELPDDPPSYLVLTAADREFMAEGGDEWVEDEDSLRQFFEEARWIIEWDKG</sequence>
<proteinExistence type="predicted"/>
<dbReference type="EMBL" id="CP147982">
    <property type="protein sequence ID" value="WXK78148.1"/>
    <property type="molecule type" value="Genomic_DNA"/>
</dbReference>
<dbReference type="Proteomes" id="UP001626628">
    <property type="component" value="Chromosome"/>
</dbReference>
<protein>
    <submittedName>
        <fullName evidence="1">Uncharacterized protein</fullName>
    </submittedName>
</protein>
<keyword evidence="2" id="KW-1185">Reference proteome</keyword>
<dbReference type="RefSeq" id="WP_399145992.1">
    <property type="nucleotide sequence ID" value="NZ_CP147982.1"/>
</dbReference>
<accession>A0ABZ2QNN7</accession>